<keyword evidence="1" id="KW-0472">Membrane</keyword>
<evidence type="ECO:0000313" key="3">
    <source>
        <dbReference type="Proteomes" id="UP000195573"/>
    </source>
</evidence>
<accession>A0ABM6KPB8</accession>
<feature type="transmembrane region" description="Helical" evidence="1">
    <location>
        <begin position="51"/>
        <end position="74"/>
    </location>
</feature>
<keyword evidence="3" id="KW-1185">Reference proteome</keyword>
<reference evidence="2 3" key="1">
    <citation type="submission" date="2017-04" db="EMBL/GenBank/DDBJ databases">
        <title>Complete Genome Sequence of the Bacillus horikoshii 20a strain from Cuatro Cienegas, Coahuila, Mexico.</title>
        <authorList>
            <person name="Zarza E."/>
            <person name="Alcaraz L.D."/>
            <person name="Aguilar-Salinas B."/>
            <person name="Islas A."/>
            <person name="Olmedo-Alvarez G."/>
        </authorList>
    </citation>
    <scope>NUCLEOTIDE SEQUENCE [LARGE SCALE GENOMIC DNA]</scope>
    <source>
        <strain evidence="2 3">20a</strain>
    </source>
</reference>
<protein>
    <submittedName>
        <fullName evidence="2">Uncharacterized protein</fullName>
    </submittedName>
</protein>
<evidence type="ECO:0000313" key="2">
    <source>
        <dbReference type="EMBL" id="ART78500.1"/>
    </source>
</evidence>
<gene>
    <name evidence="2" type="ORF">B4U37_01820</name>
</gene>
<dbReference type="Proteomes" id="UP000195573">
    <property type="component" value="Chromosome"/>
</dbReference>
<evidence type="ECO:0000256" key="1">
    <source>
        <dbReference type="SAM" id="Phobius"/>
    </source>
</evidence>
<proteinExistence type="predicted"/>
<name>A0ABM6KPB8_9BACI</name>
<sequence length="77" mass="8918">MFLKKWSLVCLISCILLWIPNIIFQIASPFWMLTYIIGPIGMGFSLVGKNYILAFLNLVMTFSIFWLMALGYYINSL</sequence>
<keyword evidence="1" id="KW-1133">Transmembrane helix</keyword>
<keyword evidence="1" id="KW-0812">Transmembrane</keyword>
<dbReference type="EMBL" id="CP020880">
    <property type="protein sequence ID" value="ART78500.1"/>
    <property type="molecule type" value="Genomic_DNA"/>
</dbReference>
<organism evidence="2 3">
    <name type="scientific">Sutcliffiella horikoshii</name>
    <dbReference type="NCBI Taxonomy" id="79883"/>
    <lineage>
        <taxon>Bacteria</taxon>
        <taxon>Bacillati</taxon>
        <taxon>Bacillota</taxon>
        <taxon>Bacilli</taxon>
        <taxon>Bacillales</taxon>
        <taxon>Bacillaceae</taxon>
        <taxon>Sutcliffiella</taxon>
    </lineage>
</organism>